<dbReference type="EMBL" id="CP108482">
    <property type="protein sequence ID" value="WUS56261.1"/>
    <property type="molecule type" value="Genomic_DNA"/>
</dbReference>
<organism evidence="1 2">
    <name type="scientific">Kitasatospora herbaricolor</name>
    <dbReference type="NCBI Taxonomy" id="68217"/>
    <lineage>
        <taxon>Bacteria</taxon>
        <taxon>Bacillati</taxon>
        <taxon>Actinomycetota</taxon>
        <taxon>Actinomycetes</taxon>
        <taxon>Kitasatosporales</taxon>
        <taxon>Streptomycetaceae</taxon>
        <taxon>Kitasatospora</taxon>
    </lineage>
</organism>
<dbReference type="Proteomes" id="UP001432014">
    <property type="component" value="Chromosome"/>
</dbReference>
<evidence type="ECO:0000313" key="1">
    <source>
        <dbReference type="EMBL" id="WUS56261.1"/>
    </source>
</evidence>
<keyword evidence="2" id="KW-1185">Reference proteome</keyword>
<gene>
    <name evidence="1" type="ORF">OG469_12435</name>
</gene>
<reference evidence="1 2" key="1">
    <citation type="submission" date="2022-10" db="EMBL/GenBank/DDBJ databases">
        <title>The complete genomes of actinobacterial strains from the NBC collection.</title>
        <authorList>
            <person name="Joergensen T.S."/>
            <person name="Alvarez Arevalo M."/>
            <person name="Sterndorff E.B."/>
            <person name="Faurdal D."/>
            <person name="Vuksanovic O."/>
            <person name="Mourched A.-S."/>
            <person name="Charusanti P."/>
            <person name="Shaw S."/>
            <person name="Blin K."/>
            <person name="Weber T."/>
        </authorList>
    </citation>
    <scope>NUCLEOTIDE SEQUENCE [LARGE SCALE GENOMIC DNA]</scope>
    <source>
        <strain evidence="1 2">NBC_01247</strain>
    </source>
</reference>
<evidence type="ECO:0000313" key="2">
    <source>
        <dbReference type="Proteomes" id="UP001432014"/>
    </source>
</evidence>
<name>A0ABZ1W602_9ACTN</name>
<proteinExistence type="predicted"/>
<accession>A0ABZ1W602</accession>
<dbReference type="RefSeq" id="WP_329499097.1">
    <property type="nucleotide sequence ID" value="NZ_CP108460.1"/>
</dbReference>
<sequence>MPDPTALPATATAPEAAPAPAVGPAAAAVTTGRDAEVRPLGVEFAPTGDPAVDAALGRLEVLDGVPTEGHLPVYEDVHQRLGQTLAALDRP</sequence>
<protein>
    <submittedName>
        <fullName evidence="1">Uncharacterized protein</fullName>
    </submittedName>
</protein>